<reference evidence="3" key="1">
    <citation type="submission" date="2022-06" db="EMBL/GenBank/DDBJ databases">
        <title>Genome public.</title>
        <authorList>
            <person name="Sun Q."/>
        </authorList>
    </citation>
    <scope>NUCLEOTIDE SEQUENCE</scope>
    <source>
        <strain evidence="3">CWNU-1</strain>
    </source>
</reference>
<organism evidence="3 4">
    <name type="scientific">Streptomyces albipurpureus</name>
    <dbReference type="NCBI Taxonomy" id="2897419"/>
    <lineage>
        <taxon>Bacteria</taxon>
        <taxon>Bacillati</taxon>
        <taxon>Actinomycetota</taxon>
        <taxon>Actinomycetes</taxon>
        <taxon>Kitasatosporales</taxon>
        <taxon>Streptomycetaceae</taxon>
        <taxon>Streptomyces</taxon>
    </lineage>
</organism>
<keyword evidence="2" id="KW-0472">Membrane</keyword>
<keyword evidence="2" id="KW-0812">Transmembrane</keyword>
<proteinExistence type="predicted"/>
<accession>A0ABT0UQQ6</accession>
<dbReference type="EMBL" id="JAMQAW010000011">
    <property type="protein sequence ID" value="MCM2389576.1"/>
    <property type="molecule type" value="Genomic_DNA"/>
</dbReference>
<evidence type="ECO:0000313" key="3">
    <source>
        <dbReference type="EMBL" id="MCM2389576.1"/>
    </source>
</evidence>
<name>A0ABT0UQQ6_9ACTN</name>
<feature type="transmembrane region" description="Helical" evidence="2">
    <location>
        <begin position="47"/>
        <end position="80"/>
    </location>
</feature>
<keyword evidence="2" id="KW-1133">Transmembrane helix</keyword>
<protein>
    <submittedName>
        <fullName evidence="3">Uncharacterized protein</fullName>
    </submittedName>
</protein>
<dbReference type="RefSeq" id="WP_250919918.1">
    <property type="nucleotide sequence ID" value="NZ_JAMQAW010000011.1"/>
</dbReference>
<dbReference type="Proteomes" id="UP001431429">
    <property type="component" value="Unassembled WGS sequence"/>
</dbReference>
<comment type="caution">
    <text evidence="3">The sequence shown here is derived from an EMBL/GenBank/DDBJ whole genome shotgun (WGS) entry which is preliminary data.</text>
</comment>
<evidence type="ECO:0000256" key="1">
    <source>
        <dbReference type="SAM" id="MobiDB-lite"/>
    </source>
</evidence>
<evidence type="ECO:0000256" key="2">
    <source>
        <dbReference type="SAM" id="Phobius"/>
    </source>
</evidence>
<gene>
    <name evidence="3" type="ORF">NBG84_14965</name>
</gene>
<keyword evidence="4" id="KW-1185">Reference proteome</keyword>
<evidence type="ECO:0000313" key="4">
    <source>
        <dbReference type="Proteomes" id="UP001431429"/>
    </source>
</evidence>
<feature type="compositionally biased region" description="Pro residues" evidence="1">
    <location>
        <begin position="10"/>
        <end position="23"/>
    </location>
</feature>
<feature type="region of interest" description="Disordered" evidence="1">
    <location>
        <begin position="1"/>
        <end position="39"/>
    </location>
</feature>
<sequence>MNTEESNGHPPLPQPDPLPPLPRSVPGRSMEPGSVPPRPVHRELLDLAALLVLITLATLVFAIAGPTALTTITGVGVGLFTMWRSARTGR</sequence>